<dbReference type="Pfam" id="PF00724">
    <property type="entry name" value="Oxidored_FMN"/>
    <property type="match status" value="1"/>
</dbReference>
<keyword evidence="9" id="KW-0411">Iron-sulfur</keyword>
<dbReference type="GO" id="GO:0046872">
    <property type="term" value="F:metal ion binding"/>
    <property type="evidence" value="ECO:0007669"/>
    <property type="project" value="UniProtKB-KW"/>
</dbReference>
<evidence type="ECO:0000256" key="1">
    <source>
        <dbReference type="ARBA" id="ARBA00001917"/>
    </source>
</evidence>
<dbReference type="CDD" id="cd04734">
    <property type="entry name" value="OYE_like_3_FMN"/>
    <property type="match status" value="1"/>
</dbReference>
<keyword evidence="12" id="KW-0489">Methyltransferase</keyword>
<dbReference type="InterPro" id="IPR023753">
    <property type="entry name" value="FAD/NAD-binding_dom"/>
</dbReference>
<accession>A0A1X6ZIQ6</accession>
<dbReference type="PANTHER" id="PTHR42917:SF2">
    <property type="entry name" value="2,4-DIENOYL-COA REDUCTASE [(2E)-ENOYL-COA-PRODUCING]"/>
    <property type="match status" value="1"/>
</dbReference>
<keyword evidence="5" id="KW-0288">FMN</keyword>
<evidence type="ECO:0000256" key="6">
    <source>
        <dbReference type="ARBA" id="ARBA00022723"/>
    </source>
</evidence>
<evidence type="ECO:0000313" key="12">
    <source>
        <dbReference type="EMBL" id="SLN50747.1"/>
    </source>
</evidence>
<evidence type="ECO:0000256" key="9">
    <source>
        <dbReference type="ARBA" id="ARBA00023014"/>
    </source>
</evidence>
<dbReference type="PRINTS" id="PR00411">
    <property type="entry name" value="PNDRDTASEI"/>
</dbReference>
<evidence type="ECO:0000259" key="11">
    <source>
        <dbReference type="Pfam" id="PF07992"/>
    </source>
</evidence>
<evidence type="ECO:0000256" key="7">
    <source>
        <dbReference type="ARBA" id="ARBA00023002"/>
    </source>
</evidence>
<dbReference type="PRINTS" id="PR00368">
    <property type="entry name" value="FADPNR"/>
</dbReference>
<dbReference type="EC" id="1.-.-.-" evidence="12"/>
<evidence type="ECO:0000256" key="4">
    <source>
        <dbReference type="ARBA" id="ARBA00022630"/>
    </source>
</evidence>
<feature type="domain" description="NADH:flavin oxidoreductase/NADH oxidase N-terminal" evidence="10">
    <location>
        <begin position="14"/>
        <end position="349"/>
    </location>
</feature>
<sequence length="685" mass="74077">MTTAARQTASRDPLLQPYQLRHLTLKNRIMTTAHEPAYTEDGLPKDRYRAYHEERAKGGVGMVMTAGSAVVSRDSPAAFGNVAAWKDEVVPWMAKLTEACHDHGCAVMIQLTHLGWRTRYDVEDWLPVIAPGRRKEPAHRVIPKVMEEFDIARVIEEFALGAERMKDAGLDGIELECYGHLIDAFWSGELNQLDAPYGGDLDARMKFSLDVLQAIRDRTGPDFLVGVRYTADDLHPGSIDEQTGIEIGHRLKASGLVDFLNVIRGRVDSEPNLTDVIPLGGTPAAPHLDFAGRIKAEVCLPTFHAARIADVATARHAVAEGKLDLVGMTRAHIADPHIVAKIAAGREDEIRPCVGATYCIDRVYVSGGALCVHNPHTGRELTHPHATPPAAAPRRVVVVGAGPAGLEAARIAAEAGHAVTVLEAADQPGGQVRLLAQARRAEMIGIIDWRMAQCEALGVTFRFNCFAEAEDVTALSPDLVVIATGGLPHTEVIAGADLALSAWDVLSGDAKPSGSVLIYDEAGDHAALQAAEKLVALGCTVEIMNRERGLSAEILGMNFVPYMRALQDKGVTFTVARRLDALTRDGNGLRATIGTEYSDWTTEGHYDAVLVNAGTTPMDELYFELKPLSRNRGEVSIDALVAAEGDPFPQRHPEAAFDLVRIGDAVAARNIHAAIFEAMRILRLT</sequence>
<evidence type="ECO:0000256" key="3">
    <source>
        <dbReference type="ARBA" id="ARBA00011048"/>
    </source>
</evidence>
<keyword evidence="7 12" id="KW-0560">Oxidoreductase</keyword>
<dbReference type="GO" id="GO:0010181">
    <property type="term" value="F:FMN binding"/>
    <property type="evidence" value="ECO:0007669"/>
    <property type="project" value="InterPro"/>
</dbReference>
<reference evidence="12 13" key="1">
    <citation type="submission" date="2017-03" db="EMBL/GenBank/DDBJ databases">
        <authorList>
            <person name="Afonso C.L."/>
            <person name="Miller P.J."/>
            <person name="Scott M.A."/>
            <person name="Spackman E."/>
            <person name="Goraichik I."/>
            <person name="Dimitrov K.M."/>
            <person name="Suarez D.L."/>
            <person name="Swayne D.E."/>
        </authorList>
    </citation>
    <scope>NUCLEOTIDE SEQUENCE [LARGE SCALE GENOMIC DNA]</scope>
    <source>
        <strain evidence="12 13">CECT 7751</strain>
    </source>
</reference>
<dbReference type="Gene3D" id="3.40.50.720">
    <property type="entry name" value="NAD(P)-binding Rossmann-like Domain"/>
    <property type="match status" value="1"/>
</dbReference>
<dbReference type="OrthoDB" id="9784632at2"/>
<dbReference type="InterPro" id="IPR001155">
    <property type="entry name" value="OxRdtase_FMN_N"/>
</dbReference>
<protein>
    <submittedName>
        <fullName evidence="12">Putative N-methylproline demethylase</fullName>
        <ecNumber evidence="12">1.-.-.-</ecNumber>
    </submittedName>
</protein>
<dbReference type="InterPro" id="IPR036188">
    <property type="entry name" value="FAD/NAD-bd_sf"/>
</dbReference>
<name>A0A1X6ZIQ6_9RHOB</name>
<keyword evidence="6" id="KW-0479">Metal-binding</keyword>
<evidence type="ECO:0000256" key="5">
    <source>
        <dbReference type="ARBA" id="ARBA00022643"/>
    </source>
</evidence>
<dbReference type="Gene3D" id="3.50.50.60">
    <property type="entry name" value="FAD/NAD(P)-binding domain"/>
    <property type="match status" value="1"/>
</dbReference>
<dbReference type="SUPFAM" id="SSF51905">
    <property type="entry name" value="FAD/NAD(P)-binding domain"/>
    <property type="match status" value="1"/>
</dbReference>
<proteinExistence type="inferred from homology"/>
<dbReference type="GO" id="GO:0032259">
    <property type="term" value="P:methylation"/>
    <property type="evidence" value="ECO:0007669"/>
    <property type="project" value="UniProtKB-KW"/>
</dbReference>
<dbReference type="Proteomes" id="UP000193963">
    <property type="component" value="Unassembled WGS sequence"/>
</dbReference>
<dbReference type="Gene3D" id="3.20.20.70">
    <property type="entry name" value="Aldolase class I"/>
    <property type="match status" value="1"/>
</dbReference>
<dbReference type="GO" id="GO:0033543">
    <property type="term" value="P:fatty acid beta-oxidation, unsaturated, even number, reductase/isomerase pathway"/>
    <property type="evidence" value="ECO:0007669"/>
    <property type="project" value="TreeGrafter"/>
</dbReference>
<evidence type="ECO:0000259" key="10">
    <source>
        <dbReference type="Pfam" id="PF00724"/>
    </source>
</evidence>
<dbReference type="PANTHER" id="PTHR42917">
    <property type="entry name" value="2,4-DIENOYL-COA REDUCTASE"/>
    <property type="match status" value="1"/>
</dbReference>
<dbReference type="Pfam" id="PF07992">
    <property type="entry name" value="Pyr_redox_2"/>
    <property type="match status" value="1"/>
</dbReference>
<comment type="cofactor">
    <cofactor evidence="1">
        <name>FMN</name>
        <dbReference type="ChEBI" id="CHEBI:58210"/>
    </cofactor>
</comment>
<dbReference type="GO" id="GO:0008670">
    <property type="term" value="F:2,4-dienoyl-CoA reductase (NADPH) activity"/>
    <property type="evidence" value="ECO:0007669"/>
    <property type="project" value="TreeGrafter"/>
</dbReference>
<keyword evidence="8" id="KW-0408">Iron</keyword>
<feature type="domain" description="FAD/NAD(P)-binding" evidence="11">
    <location>
        <begin position="378"/>
        <end position="501"/>
    </location>
</feature>
<dbReference type="InterPro" id="IPR013785">
    <property type="entry name" value="Aldolase_TIM"/>
</dbReference>
<dbReference type="GO" id="GO:0008168">
    <property type="term" value="F:methyltransferase activity"/>
    <property type="evidence" value="ECO:0007669"/>
    <property type="project" value="UniProtKB-KW"/>
</dbReference>
<organism evidence="12 13">
    <name type="scientific">Pseudooceanicola marinus</name>
    <dbReference type="NCBI Taxonomy" id="396013"/>
    <lineage>
        <taxon>Bacteria</taxon>
        <taxon>Pseudomonadati</taxon>
        <taxon>Pseudomonadota</taxon>
        <taxon>Alphaproteobacteria</taxon>
        <taxon>Rhodobacterales</taxon>
        <taxon>Paracoccaceae</taxon>
        <taxon>Pseudooceanicola</taxon>
    </lineage>
</organism>
<evidence type="ECO:0000256" key="8">
    <source>
        <dbReference type="ARBA" id="ARBA00023004"/>
    </source>
</evidence>
<keyword evidence="4" id="KW-0285">Flavoprotein</keyword>
<dbReference type="GO" id="GO:0051536">
    <property type="term" value="F:iron-sulfur cluster binding"/>
    <property type="evidence" value="ECO:0007669"/>
    <property type="project" value="UniProtKB-KW"/>
</dbReference>
<evidence type="ECO:0000313" key="13">
    <source>
        <dbReference type="Proteomes" id="UP000193963"/>
    </source>
</evidence>
<dbReference type="EMBL" id="FWFN01000004">
    <property type="protein sequence ID" value="SLN50747.1"/>
    <property type="molecule type" value="Genomic_DNA"/>
</dbReference>
<dbReference type="RefSeq" id="WP_085888520.1">
    <property type="nucleotide sequence ID" value="NZ_FWFN01000004.1"/>
</dbReference>
<dbReference type="SUPFAM" id="SSF51395">
    <property type="entry name" value="FMN-linked oxidoreductases"/>
    <property type="match status" value="1"/>
</dbReference>
<evidence type="ECO:0000256" key="2">
    <source>
        <dbReference type="ARBA" id="ARBA00001966"/>
    </source>
</evidence>
<comment type="similarity">
    <text evidence="3">In the N-terminal section; belongs to the NADH:flavin oxidoreductase/NADH oxidase family.</text>
</comment>
<gene>
    <name evidence="12" type="primary">stcD</name>
    <name evidence="12" type="ORF">PSM7751_02489</name>
</gene>
<keyword evidence="12" id="KW-0808">Transferase</keyword>
<dbReference type="InterPro" id="IPR051793">
    <property type="entry name" value="NADH:flavin_oxidoreductase"/>
</dbReference>
<keyword evidence="13" id="KW-1185">Reference proteome</keyword>
<dbReference type="AlphaFoldDB" id="A0A1X6ZIQ6"/>
<comment type="cofactor">
    <cofactor evidence="2">
        <name>[4Fe-4S] cluster</name>
        <dbReference type="ChEBI" id="CHEBI:49883"/>
    </cofactor>
</comment>